<proteinExistence type="predicted"/>
<feature type="transmembrane region" description="Helical" evidence="1">
    <location>
        <begin position="260"/>
        <end position="286"/>
    </location>
</feature>
<dbReference type="EMBL" id="MEWR01000014">
    <property type="protein sequence ID" value="OGC81964.1"/>
    <property type="molecule type" value="Genomic_DNA"/>
</dbReference>
<sequence>MLTPQANYFDRVKQSVMLLLQNWQVFVLVPIIVGIAVYIIQSILMVTGVMSMFSNISSGRLTAGSFLIPIVLTMIIPVILALLGGAISAVAPIKAVDTMDHDQKPTIGGVVQFALGYIGRYFSVIWHVFTYIALWPVLGIILSIVLLVMGEVTASIGGLLMMVSVIVLLVLMIVRGPSAVFALYIAVAQNKSGKDSLTDSVSLTKGRWGEVVINLVIYSLIAWLVGVIIGGIGSAIASSFGSPYIYTQGFTTYSYDYFSAYAIVSGIFQAIQTGLLTGFVSIYLYLLWKMFATGPKPATPAAPTA</sequence>
<dbReference type="Proteomes" id="UP000177614">
    <property type="component" value="Unassembled WGS sequence"/>
</dbReference>
<evidence type="ECO:0000256" key="1">
    <source>
        <dbReference type="SAM" id="Phobius"/>
    </source>
</evidence>
<name>A0A1F4XK45_9BACT</name>
<keyword evidence="1" id="KW-0472">Membrane</keyword>
<keyword evidence="1" id="KW-0812">Transmembrane</keyword>
<feature type="transmembrane region" description="Helical" evidence="1">
    <location>
        <begin position="66"/>
        <end position="93"/>
    </location>
</feature>
<keyword evidence="1" id="KW-1133">Transmembrane helix</keyword>
<dbReference type="AlphaFoldDB" id="A0A1F4XK45"/>
<evidence type="ECO:0008006" key="4">
    <source>
        <dbReference type="Google" id="ProtNLM"/>
    </source>
</evidence>
<evidence type="ECO:0000313" key="3">
    <source>
        <dbReference type="Proteomes" id="UP000177614"/>
    </source>
</evidence>
<gene>
    <name evidence="2" type="ORF">A2V81_03770</name>
</gene>
<organism evidence="2 3">
    <name type="scientific">Candidatus Abawacabacteria bacterium RBG_16_42_10</name>
    <dbReference type="NCBI Taxonomy" id="1817814"/>
    <lineage>
        <taxon>Bacteria</taxon>
        <taxon>Candidatus Abawacaibacteriota</taxon>
    </lineage>
</organism>
<feature type="transmembrane region" description="Helical" evidence="1">
    <location>
        <begin position="23"/>
        <end position="46"/>
    </location>
</feature>
<feature type="transmembrane region" description="Helical" evidence="1">
    <location>
        <begin position="129"/>
        <end position="149"/>
    </location>
</feature>
<feature type="transmembrane region" description="Helical" evidence="1">
    <location>
        <begin position="215"/>
        <end position="240"/>
    </location>
</feature>
<accession>A0A1F4XK45</accession>
<comment type="caution">
    <text evidence="2">The sequence shown here is derived from an EMBL/GenBank/DDBJ whole genome shotgun (WGS) entry which is preliminary data.</text>
</comment>
<evidence type="ECO:0000313" key="2">
    <source>
        <dbReference type="EMBL" id="OGC81964.1"/>
    </source>
</evidence>
<protein>
    <recommendedName>
        <fullName evidence="4">Glycerophosphoryl diester phosphodiesterase membrane domain-containing protein</fullName>
    </recommendedName>
</protein>
<reference evidence="2 3" key="1">
    <citation type="journal article" date="2016" name="Nat. Commun.">
        <title>Thousands of microbial genomes shed light on interconnected biogeochemical processes in an aquifer system.</title>
        <authorList>
            <person name="Anantharaman K."/>
            <person name="Brown C.T."/>
            <person name="Hug L.A."/>
            <person name="Sharon I."/>
            <person name="Castelle C.J."/>
            <person name="Probst A.J."/>
            <person name="Thomas B.C."/>
            <person name="Singh A."/>
            <person name="Wilkins M.J."/>
            <person name="Karaoz U."/>
            <person name="Brodie E.L."/>
            <person name="Williams K.H."/>
            <person name="Hubbard S.S."/>
            <person name="Banfield J.F."/>
        </authorList>
    </citation>
    <scope>NUCLEOTIDE SEQUENCE [LARGE SCALE GENOMIC DNA]</scope>
</reference>